<reference evidence="2 3" key="1">
    <citation type="submission" date="2017-04" db="EMBL/GenBank/DDBJ databases">
        <title>Genome Sequence of the Model Brown-Rot Fungus Postia placenta SB12.</title>
        <authorList>
            <consortium name="DOE Joint Genome Institute"/>
            <person name="Gaskell J."/>
            <person name="Kersten P."/>
            <person name="Larrondo L.F."/>
            <person name="Canessa P."/>
            <person name="Martinez D."/>
            <person name="Hibbett D."/>
            <person name="Schmoll M."/>
            <person name="Kubicek C.P."/>
            <person name="Martinez A.T."/>
            <person name="Yadav J."/>
            <person name="Master E."/>
            <person name="Magnuson J.K."/>
            <person name="James T."/>
            <person name="Yaver D."/>
            <person name="Berka R."/>
            <person name="Labutti K."/>
            <person name="Lipzen A."/>
            <person name="Aerts A."/>
            <person name="Barry K."/>
            <person name="Henrissat B."/>
            <person name="Blanchette R."/>
            <person name="Grigoriev I."/>
            <person name="Cullen D."/>
        </authorList>
    </citation>
    <scope>NUCLEOTIDE SEQUENCE [LARGE SCALE GENOMIC DNA]</scope>
    <source>
        <strain evidence="2 3">MAD-698-R-SB12</strain>
    </source>
</reference>
<evidence type="ECO:0000313" key="3">
    <source>
        <dbReference type="Proteomes" id="UP000194127"/>
    </source>
</evidence>
<dbReference type="OrthoDB" id="3341310at2759"/>
<dbReference type="PANTHER" id="PTHR42951:SF4">
    <property type="entry name" value="ACYL-COENZYME A THIOESTERASE MBLAC2"/>
    <property type="match status" value="1"/>
</dbReference>
<dbReference type="InterPro" id="IPR036866">
    <property type="entry name" value="RibonucZ/Hydroxyglut_hydro"/>
</dbReference>
<dbReference type="RefSeq" id="XP_024335571.1">
    <property type="nucleotide sequence ID" value="XM_024477849.1"/>
</dbReference>
<dbReference type="GeneID" id="36322799"/>
<dbReference type="InterPro" id="IPR001279">
    <property type="entry name" value="Metallo-B-lactamas"/>
</dbReference>
<name>A0A1X6MQW3_9APHY</name>
<protein>
    <recommendedName>
        <fullName evidence="1">Metallo-beta-lactamase domain-containing protein</fullName>
    </recommendedName>
</protein>
<dbReference type="AlphaFoldDB" id="A0A1X6MQW3"/>
<sequence length="189" mass="21246">MHSPSFVSEKNLPAHSLCKSLGLRTPSFTPTLVPHNHPILSASDMPLSVRVLHTPGHTPDELALWDAGEQMLYVGDTLYEFEPIMFPNEGDIRSWLSSVDELIAVVMASCTPAEVLINCGHRTAMRPALDILHSAKQFMMDVLLGKEKARRRTVKRGVEFVEYMQAGGRYRMQCPERLVEEARSVVRMD</sequence>
<dbReference type="Gene3D" id="3.60.15.10">
    <property type="entry name" value="Ribonuclease Z/Hydroxyacylglutathione hydrolase-like"/>
    <property type="match status" value="1"/>
</dbReference>
<dbReference type="SUPFAM" id="SSF56281">
    <property type="entry name" value="Metallo-hydrolase/oxidoreductase"/>
    <property type="match status" value="1"/>
</dbReference>
<gene>
    <name evidence="2" type="ORF">POSPLADRAFT_1041133</name>
</gene>
<evidence type="ECO:0000313" key="2">
    <source>
        <dbReference type="EMBL" id="OSX58777.1"/>
    </source>
</evidence>
<dbReference type="EMBL" id="KZ110603">
    <property type="protein sequence ID" value="OSX58777.1"/>
    <property type="molecule type" value="Genomic_DNA"/>
</dbReference>
<dbReference type="STRING" id="670580.A0A1X6MQW3"/>
<proteinExistence type="predicted"/>
<dbReference type="PANTHER" id="PTHR42951">
    <property type="entry name" value="METALLO-BETA-LACTAMASE DOMAIN-CONTAINING"/>
    <property type="match status" value="1"/>
</dbReference>
<keyword evidence="3" id="KW-1185">Reference proteome</keyword>
<dbReference type="Pfam" id="PF00753">
    <property type="entry name" value="Lactamase_B"/>
    <property type="match status" value="1"/>
</dbReference>
<organism evidence="2 3">
    <name type="scientific">Postia placenta MAD-698-R-SB12</name>
    <dbReference type="NCBI Taxonomy" id="670580"/>
    <lineage>
        <taxon>Eukaryota</taxon>
        <taxon>Fungi</taxon>
        <taxon>Dikarya</taxon>
        <taxon>Basidiomycota</taxon>
        <taxon>Agaricomycotina</taxon>
        <taxon>Agaricomycetes</taxon>
        <taxon>Polyporales</taxon>
        <taxon>Adustoporiaceae</taxon>
        <taxon>Rhodonia</taxon>
    </lineage>
</organism>
<accession>A0A1X6MQW3</accession>
<evidence type="ECO:0000259" key="1">
    <source>
        <dbReference type="Pfam" id="PF00753"/>
    </source>
</evidence>
<feature type="domain" description="Metallo-beta-lactamase" evidence="1">
    <location>
        <begin position="44"/>
        <end position="103"/>
    </location>
</feature>
<dbReference type="Proteomes" id="UP000194127">
    <property type="component" value="Unassembled WGS sequence"/>
</dbReference>
<dbReference type="InterPro" id="IPR050855">
    <property type="entry name" value="NDM-1-like"/>
</dbReference>